<evidence type="ECO:0000313" key="3">
    <source>
        <dbReference type="Proteomes" id="UP000035350"/>
    </source>
</evidence>
<reference evidence="3" key="2">
    <citation type="submission" date="2015-04" db="EMBL/GenBank/DDBJ databases">
        <title>Draft Genome Sequences of Eight Spore-Forming Food Isolates of Bacillus cereus Genome sequencing.</title>
        <authorList>
            <person name="Krawcyk A.O."/>
            <person name="de Jong A."/>
            <person name="Eijlander R.T."/>
            <person name="Berendsen E.M."/>
            <person name="Holsappel S."/>
            <person name="Wells-Bennik M."/>
            <person name="Kuipers O.P."/>
        </authorList>
    </citation>
    <scope>NUCLEOTIDE SEQUENCE [LARGE SCALE GENOMIC DNA]</scope>
    <source>
        <strain evidence="3">B4147</strain>
    </source>
</reference>
<evidence type="ECO:0000256" key="1">
    <source>
        <dbReference type="SAM" id="SignalP"/>
    </source>
</evidence>
<sequence length="146" mass="16006">MKFNKLVLSCGVISALTLSVLGNNTYAEEKHKMNDTFHAVKHIPADILLTQTMDYSGEAITSFIYNGSENLSFFMKNNGQNTMGYSVKGPNMELIVGGYIKPGEQQINVTNVRNALSPLPIGTYSIYVSNDDGSKGQFQVAVRSMN</sequence>
<feature type="signal peptide" evidence="1">
    <location>
        <begin position="1"/>
        <end position="27"/>
    </location>
</feature>
<organism evidence="2 3">
    <name type="scientific">Bacillus wiedmannii</name>
    <dbReference type="NCBI Taxonomy" id="1890302"/>
    <lineage>
        <taxon>Bacteria</taxon>
        <taxon>Bacillati</taxon>
        <taxon>Bacillota</taxon>
        <taxon>Bacilli</taxon>
        <taxon>Bacillales</taxon>
        <taxon>Bacillaceae</taxon>
        <taxon>Bacillus</taxon>
        <taxon>Bacillus cereus group</taxon>
    </lineage>
</organism>
<gene>
    <name evidence="2" type="ORF">B4147_3602</name>
</gene>
<proteinExistence type="predicted"/>
<feature type="chain" id="PRO_5002571248" evidence="1">
    <location>
        <begin position="28"/>
        <end position="146"/>
    </location>
</feature>
<dbReference type="Proteomes" id="UP000035350">
    <property type="component" value="Unassembled WGS sequence"/>
</dbReference>
<evidence type="ECO:0000313" key="2">
    <source>
        <dbReference type="EMBL" id="KKZ99018.1"/>
    </source>
</evidence>
<keyword evidence="1" id="KW-0732">Signal</keyword>
<name>A0A0G8CGN6_9BACI</name>
<dbReference type="PATRIC" id="fig|1396.433.peg.2481"/>
<dbReference type="AlphaFoldDB" id="A0A0G8CGN6"/>
<comment type="caution">
    <text evidence="2">The sequence shown here is derived from an EMBL/GenBank/DDBJ whole genome shotgun (WGS) entry which is preliminary data.</text>
</comment>
<reference evidence="2 3" key="1">
    <citation type="journal article" date="2015" name="Genome Announc.">
        <title>Next-Generation Whole-Genome Sequencing of Eight Strains of Bacillus cereus, Isolated from Food.</title>
        <authorList>
            <person name="Krawczyk A.O."/>
            <person name="de Jong A."/>
            <person name="Eijlander R.T."/>
            <person name="Berendsen E.M."/>
            <person name="Holsappel S."/>
            <person name="Wells-Bennik M.H."/>
            <person name="Kuipers O.P."/>
        </authorList>
    </citation>
    <scope>NUCLEOTIDE SEQUENCE [LARGE SCALE GENOMIC DNA]</scope>
    <source>
        <strain evidence="2 3">B4147</strain>
    </source>
</reference>
<accession>A0A0G8CGN6</accession>
<protein>
    <submittedName>
        <fullName evidence="2">Uncharacterized protein</fullName>
    </submittedName>
</protein>
<dbReference type="EMBL" id="LCYN01000004">
    <property type="protein sequence ID" value="KKZ99018.1"/>
    <property type="molecule type" value="Genomic_DNA"/>
</dbReference>
<dbReference type="RefSeq" id="WP_046957803.1">
    <property type="nucleotide sequence ID" value="NZ_LCYN01000004.1"/>
</dbReference>